<reference evidence="1 6" key="4">
    <citation type="submission" date="2024-01" db="EMBL/GenBank/DDBJ databases">
        <title>Comparative Genomics of Leclercia adecarboxylata Strains Isolated from Several Sources.</title>
        <authorList>
            <person name="Yescas-Zazueta V."/>
            <person name="Balbuena-Alonso M.G."/>
            <person name="Valencia D."/>
            <person name="Mendez-Pfeiffer P.A."/>
            <person name="Ballesteros-Monrreal M.G."/>
            <person name="Rocha-Gracia R.D.C."/>
            <person name="Barrios-Villa E."/>
        </authorList>
    </citation>
    <scope>NUCLEOTIDE SEQUENCE [LARGE SCALE GENOMIC DNA]</scope>
    <source>
        <strain evidence="1 6">33MEM</strain>
    </source>
</reference>
<evidence type="ECO:0000313" key="3">
    <source>
        <dbReference type="EMBL" id="VTP69559.1"/>
    </source>
</evidence>
<sequence>MNKWSSIICATLLVGCANKPYEPTPTIYSQKYVAQSENKTKIRVHRVQQLTGAVLGENCPLVLKVDNIEVAGLQQNQYIDLYLNNGEHDLSVRFTCAFTQWRKTLTVIADGQYQEIQTEQGAAGQYRMWRVK</sequence>
<dbReference type="EMBL" id="PDLK01000002">
    <property type="protein sequence ID" value="PHH04774.1"/>
    <property type="molecule type" value="Genomic_DNA"/>
</dbReference>
<evidence type="ECO:0000313" key="4">
    <source>
        <dbReference type="Proteomes" id="UP000222768"/>
    </source>
</evidence>
<evidence type="ECO:0008006" key="7">
    <source>
        <dbReference type="Google" id="ProtNLM"/>
    </source>
</evidence>
<reference evidence="4" key="2">
    <citation type="submission" date="2017-09" db="EMBL/GenBank/DDBJ databases">
        <title>FDA dAtabase for Regulatory Grade micrObial Sequences (FDA-ARGOS): Supporting development and validation of Infectious Disease Dx tests.</title>
        <authorList>
            <person name="Minogue T."/>
            <person name="Wolcott M."/>
            <person name="Wasieloski L."/>
            <person name="Aguilar W."/>
            <person name="Moore D."/>
            <person name="Tallon L."/>
            <person name="Sadzewicz L."/>
            <person name="Ott S."/>
            <person name="Zhao X."/>
            <person name="Nagaraj S."/>
            <person name="Vavikolanu K."/>
            <person name="Aluvathingal J."/>
            <person name="Nadendla S."/>
            <person name="Sichtig H."/>
        </authorList>
    </citation>
    <scope>NUCLEOTIDE SEQUENCE [LARGE SCALE GENOMIC DNA]</scope>
    <source>
        <strain evidence="4">FDAARGOS_404</strain>
    </source>
</reference>
<dbReference type="Proteomes" id="UP000310719">
    <property type="component" value="Chromosome"/>
</dbReference>
<evidence type="ECO:0000313" key="5">
    <source>
        <dbReference type="Proteomes" id="UP000310719"/>
    </source>
</evidence>
<reference evidence="2" key="1">
    <citation type="submission" date="2017-09" db="EMBL/GenBank/DDBJ databases">
        <title>FDA dAtabase for Regulatory Grade micrObial Sequences (FDA-ARGOS): Supporting development and validation of Infectious Disease Dx tests.</title>
        <authorList>
            <person name="Minogue T."/>
            <person name="Wolcott M."/>
            <person name="Wasieloski L."/>
            <person name="Aguilar W."/>
            <person name="Moore D."/>
            <person name="Tallon L.J."/>
            <person name="Sadzewicz L."/>
            <person name="Ott S."/>
            <person name="Zhao X."/>
            <person name="Nagaraj S."/>
            <person name="Vavikolanu K."/>
            <person name="Aluvathingal J."/>
            <person name="Nadendla S."/>
            <person name="Sichtig H."/>
        </authorList>
    </citation>
    <scope>NUCLEOTIDE SEQUENCE</scope>
    <source>
        <strain evidence="2">FDAARGOS_404</strain>
    </source>
</reference>
<evidence type="ECO:0000313" key="1">
    <source>
        <dbReference type="EMBL" id="MEC3938710.1"/>
    </source>
</evidence>
<protein>
    <recommendedName>
        <fullName evidence="7">Lipoprotein</fullName>
    </recommendedName>
</protein>
<name>A0A4U9I315_9ENTR</name>
<reference evidence="3 5" key="3">
    <citation type="submission" date="2019-05" db="EMBL/GenBank/DDBJ databases">
        <authorList>
            <consortium name="Pathogen Informatics"/>
        </authorList>
    </citation>
    <scope>NUCLEOTIDE SEQUENCE [LARGE SCALE GENOMIC DNA]</scope>
    <source>
        <strain evidence="3 5">NCTC13032</strain>
    </source>
</reference>
<evidence type="ECO:0000313" key="6">
    <source>
        <dbReference type="Proteomes" id="UP001357437"/>
    </source>
</evidence>
<dbReference type="Proteomes" id="UP001357437">
    <property type="component" value="Unassembled WGS sequence"/>
</dbReference>
<dbReference type="Proteomes" id="UP000222768">
    <property type="component" value="Unassembled WGS sequence"/>
</dbReference>
<dbReference type="EMBL" id="LR590464">
    <property type="protein sequence ID" value="VTP69559.1"/>
    <property type="molecule type" value="Genomic_DNA"/>
</dbReference>
<keyword evidence="6" id="KW-1185">Reference proteome</keyword>
<dbReference type="EMBL" id="JAYMCU010000060">
    <property type="protein sequence ID" value="MEC3938710.1"/>
    <property type="molecule type" value="Genomic_DNA"/>
</dbReference>
<organism evidence="3 5">
    <name type="scientific">Leclercia adecarboxylata</name>
    <dbReference type="NCBI Taxonomy" id="83655"/>
    <lineage>
        <taxon>Bacteria</taxon>
        <taxon>Pseudomonadati</taxon>
        <taxon>Pseudomonadota</taxon>
        <taxon>Gammaproteobacteria</taxon>
        <taxon>Enterobacterales</taxon>
        <taxon>Enterobacteriaceae</taxon>
        <taxon>Leclercia</taxon>
    </lineage>
</organism>
<proteinExistence type="predicted"/>
<dbReference type="RefSeq" id="WP_072010728.1">
    <property type="nucleotide sequence ID" value="NZ_CP083630.1"/>
</dbReference>
<dbReference type="AlphaFoldDB" id="A0A4U9I315"/>
<accession>A0A4U9I315</accession>
<gene>
    <name evidence="2" type="ORF">CRX53_12805</name>
    <name evidence="3" type="ORF">NCTC13032_04450</name>
    <name evidence="1" type="ORF">VOF76_21345</name>
</gene>
<evidence type="ECO:0000313" key="2">
    <source>
        <dbReference type="EMBL" id="PHH04774.1"/>
    </source>
</evidence>
<dbReference type="PROSITE" id="PS51257">
    <property type="entry name" value="PROKAR_LIPOPROTEIN"/>
    <property type="match status" value="1"/>
</dbReference>